<evidence type="ECO:0000259" key="1">
    <source>
        <dbReference type="Pfam" id="PF04194"/>
    </source>
</evidence>
<dbReference type="GO" id="GO:0005737">
    <property type="term" value="C:cytoplasm"/>
    <property type="evidence" value="ECO:0007669"/>
    <property type="project" value="InterPro"/>
</dbReference>
<dbReference type="PANTHER" id="PTHR46421">
    <property type="entry name" value="PROGRAMMED CELL DEATH PROTEIN 2-LIKE"/>
    <property type="match status" value="1"/>
</dbReference>
<evidence type="ECO:0000313" key="4">
    <source>
        <dbReference type="Proteomes" id="UP000327044"/>
    </source>
</evidence>
<dbReference type="FunCoup" id="A0A1Y1NCF6">
    <property type="interactions" value="920"/>
</dbReference>
<dbReference type="InterPro" id="IPR052815">
    <property type="entry name" value="PDCD2-like_regulator"/>
</dbReference>
<dbReference type="Pfam" id="PF04194">
    <property type="entry name" value="PDCD2_C"/>
    <property type="match status" value="1"/>
</dbReference>
<dbReference type="InParanoid" id="A0A1Y1NCF6"/>
<dbReference type="EMBL" id="VVIM01000011">
    <property type="protein sequence ID" value="KAB0791667.1"/>
    <property type="molecule type" value="Genomic_DNA"/>
</dbReference>
<name>A0A1Y1NCF6_PHOPY</name>
<dbReference type="Proteomes" id="UP000327044">
    <property type="component" value="Unassembled WGS sequence"/>
</dbReference>
<reference evidence="3" key="3">
    <citation type="submission" date="2019-08" db="EMBL/GenBank/DDBJ databases">
        <authorList>
            <consortium name="Photinus pyralis genome working group"/>
            <person name="Fallon T.R."/>
            <person name="Sander Lower S.E."/>
            <person name="Weng J.-K."/>
        </authorList>
    </citation>
    <scope>NUCLEOTIDE SEQUENCE</scope>
    <source>
        <strain evidence="3">1611_PpyrPB1</strain>
        <tissue evidence="3">Whole body</tissue>
    </source>
</reference>
<protein>
    <recommendedName>
        <fullName evidence="1">Programmed cell death protein 2 C-terminal domain-containing protein</fullName>
    </recommendedName>
</protein>
<dbReference type="GO" id="GO:0006915">
    <property type="term" value="P:apoptotic process"/>
    <property type="evidence" value="ECO:0007669"/>
    <property type="project" value="TreeGrafter"/>
</dbReference>
<evidence type="ECO:0000313" key="2">
    <source>
        <dbReference type="EMBL" id="JAV95561.1"/>
    </source>
</evidence>
<dbReference type="EMBL" id="GEZM01006925">
    <property type="protein sequence ID" value="JAV95561.1"/>
    <property type="molecule type" value="Transcribed_RNA"/>
</dbReference>
<gene>
    <name evidence="3" type="ORF">PPYR_03467</name>
</gene>
<dbReference type="OrthoDB" id="366284at2759"/>
<dbReference type="AlphaFoldDB" id="A0A1Y1NCF6"/>
<dbReference type="InterPro" id="IPR007320">
    <property type="entry name" value="PDCD2_C"/>
</dbReference>
<sequence>MAYNAKSILLGFEDEYITDKNKAAVNFTTNKIGGKPDWPYKNIDNPTCSLCQLSSPLVLQIYAPLENSPYNRTLYLFACINPNCWNQGESWTCLRLQTLEQETDKIPIPTVTQTVDTNDWCQGADDWDEDNNAIEENGNLIVGGERISDEDDESCSMEESLRSGLGNLMVDDRNANMGNFVEAQGGAVGRLHSPRATAEIEGDEGEIISIDTPTFPQVDLAALLQEVTPLPQDIRHNTSNLKIFPTLQFVPCFMSVWEESESTTSTSDHHVKELLLEYQQKNDAVSLGDVAPHECGPSVDENYEKSTPAHGDKMFHYFLTKIQKNPGQILRYSRDGPPPLLLAPFTDRVRKCEYCDGEMIFEFQILPTLIPKLRLVGDAKDSNRLEFGTVLIFSCRKSCWDTDAITRKELVFLQNEKY</sequence>
<organism evidence="2">
    <name type="scientific">Photinus pyralis</name>
    <name type="common">Common eastern firefly</name>
    <name type="synonym">Lampyris pyralis</name>
    <dbReference type="NCBI Taxonomy" id="7054"/>
    <lineage>
        <taxon>Eukaryota</taxon>
        <taxon>Metazoa</taxon>
        <taxon>Ecdysozoa</taxon>
        <taxon>Arthropoda</taxon>
        <taxon>Hexapoda</taxon>
        <taxon>Insecta</taxon>
        <taxon>Pterygota</taxon>
        <taxon>Neoptera</taxon>
        <taxon>Endopterygota</taxon>
        <taxon>Coleoptera</taxon>
        <taxon>Polyphaga</taxon>
        <taxon>Elateriformia</taxon>
        <taxon>Elateroidea</taxon>
        <taxon>Lampyridae</taxon>
        <taxon>Lampyrinae</taxon>
        <taxon>Photinus</taxon>
    </lineage>
</organism>
<dbReference type="PANTHER" id="PTHR46421:SF1">
    <property type="entry name" value="PROGRAMMED CELL DEATH PROTEIN 2-LIKE"/>
    <property type="match status" value="1"/>
</dbReference>
<reference evidence="3 4" key="2">
    <citation type="journal article" date="2018" name="Elife">
        <title>Firefly genomes illuminate parallel origins of bioluminescence in beetles.</title>
        <authorList>
            <person name="Fallon T.R."/>
            <person name="Lower S.E."/>
            <person name="Chang C.H."/>
            <person name="Bessho-Uehara M."/>
            <person name="Martin G.J."/>
            <person name="Bewick A.J."/>
            <person name="Behringer M."/>
            <person name="Debat H.J."/>
            <person name="Wong I."/>
            <person name="Day J.C."/>
            <person name="Suvorov A."/>
            <person name="Silva C.J."/>
            <person name="Stanger-Hall K.F."/>
            <person name="Hall D.W."/>
            <person name="Schmitz R.J."/>
            <person name="Nelson D.R."/>
            <person name="Lewis S.M."/>
            <person name="Shigenobu S."/>
            <person name="Bybee S.M."/>
            <person name="Larracuente A.M."/>
            <person name="Oba Y."/>
            <person name="Weng J.K."/>
        </authorList>
    </citation>
    <scope>NUCLEOTIDE SEQUENCE [LARGE SCALE GENOMIC DNA]</scope>
    <source>
        <strain evidence="3">1611_PpyrPB1</strain>
        <tissue evidence="3">Whole body</tissue>
    </source>
</reference>
<reference evidence="2" key="1">
    <citation type="journal article" date="2016" name="Sci. Rep.">
        <title>Molecular characterization of firefly nuptial gifts: a multi-omics approach sheds light on postcopulatory sexual selection.</title>
        <authorList>
            <person name="Al-Wathiqui N."/>
            <person name="Fallon T.R."/>
            <person name="South A."/>
            <person name="Weng J.K."/>
            <person name="Lewis S.M."/>
        </authorList>
    </citation>
    <scope>NUCLEOTIDE SEQUENCE</scope>
</reference>
<keyword evidence="4" id="KW-1185">Reference proteome</keyword>
<evidence type="ECO:0000313" key="3">
    <source>
        <dbReference type="EMBL" id="KAB0791667.1"/>
    </source>
</evidence>
<proteinExistence type="predicted"/>
<feature type="domain" description="Programmed cell death protein 2 C-terminal" evidence="1">
    <location>
        <begin position="312"/>
        <end position="414"/>
    </location>
</feature>
<accession>A0A1Y1NCF6</accession>